<dbReference type="AlphaFoldDB" id="A0A8H6M2A5"/>
<dbReference type="InterPro" id="IPR000994">
    <property type="entry name" value="Pept_M24"/>
</dbReference>
<feature type="binding site" evidence="5">
    <location>
        <position position="294"/>
    </location>
    <ligand>
        <name>a divalent metal cation</name>
        <dbReference type="ChEBI" id="CHEBI:60240"/>
        <label>2</label>
        <note>catalytic</note>
    </ligand>
</feature>
<dbReference type="InterPro" id="IPR001714">
    <property type="entry name" value="Pept_M24_MAP"/>
</dbReference>
<sequence length="341" mass="37570">MLQPFLRRISYLSRPIRPRIVPKPTNHPKRHYTLSNPPAPEPEDDDFGLYRVILPEEPFVFGTAHIPPRRMKSQVEWPPYASGRELSPEELAFRGKIELGGKQEEGVREAAKLAKKVREYAGTLVKVGVTTEEIDEGVCDFIEKHGAYPSPLRYQGFPKACCTSVNNVVVHGIPDHHPLADGDIINIDVTLYLNGYHGDTSQMFLVGDIDEQGKELISITNEALRAGIAACGPGKPFKGIGKAIHELLKGKPFCVSPHFTGHGIGPVFHSAPWIVHSLNEEPGLMQPGHCFTIEPAIIQGTDPTTWIFPDGWTASTENCARGAQAEHMVLITKNGAEVLTR</sequence>
<dbReference type="InterPro" id="IPR036005">
    <property type="entry name" value="Creatinase/aminopeptidase-like"/>
</dbReference>
<feature type="binding site" evidence="5">
    <location>
        <position position="262"/>
    </location>
    <ligand>
        <name>a divalent metal cation</name>
        <dbReference type="ChEBI" id="CHEBI:60240"/>
        <label>2</label>
        <note>catalytic</note>
    </ligand>
</feature>
<dbReference type="EMBL" id="JACGCI010000067">
    <property type="protein sequence ID" value="KAF6749012.1"/>
    <property type="molecule type" value="Genomic_DNA"/>
</dbReference>
<evidence type="ECO:0000256" key="6">
    <source>
        <dbReference type="RuleBase" id="RU003653"/>
    </source>
</evidence>
<evidence type="ECO:0000256" key="7">
    <source>
        <dbReference type="SAM" id="MobiDB-lite"/>
    </source>
</evidence>
<dbReference type="OrthoDB" id="3209743at2759"/>
<dbReference type="Pfam" id="PF00557">
    <property type="entry name" value="Peptidase_M24"/>
    <property type="match status" value="1"/>
</dbReference>
<comment type="cofactor">
    <cofactor evidence="5">
        <name>Co(2+)</name>
        <dbReference type="ChEBI" id="CHEBI:48828"/>
    </cofactor>
    <cofactor evidence="5">
        <name>Zn(2+)</name>
        <dbReference type="ChEBI" id="CHEBI:29105"/>
    </cofactor>
    <cofactor evidence="5">
        <name>Mn(2+)</name>
        <dbReference type="ChEBI" id="CHEBI:29035"/>
    </cofactor>
    <cofactor evidence="5">
        <name>Fe(2+)</name>
        <dbReference type="ChEBI" id="CHEBI:29033"/>
    </cofactor>
    <text evidence="5">Binds 2 divalent metal cations per subunit. Has a high-affinity and a low affinity metal-binding site. The true nature of the physiological cofactor is under debate. The enzyme is active with cobalt, zinc, manganese or divalent iron ions. Most likely, methionine aminopeptidases function as mononuclear Fe(2+)-metalloproteases under physiological conditions, and the catalytically relevant metal-binding site has been assigned to the histidine-containing high-affinity site.</text>
</comment>
<dbReference type="PANTHER" id="PTHR43330">
    <property type="entry name" value="METHIONINE AMINOPEPTIDASE"/>
    <property type="match status" value="1"/>
</dbReference>
<dbReference type="HAMAP" id="MF_01974">
    <property type="entry name" value="MetAP_1"/>
    <property type="match status" value="1"/>
</dbReference>
<dbReference type="SUPFAM" id="SSF55920">
    <property type="entry name" value="Creatinase/aminopeptidase"/>
    <property type="match status" value="1"/>
</dbReference>
<keyword evidence="1 5" id="KW-0031">Aminopeptidase</keyword>
<keyword evidence="10" id="KW-1185">Reference proteome</keyword>
<reference evidence="9 10" key="1">
    <citation type="submission" date="2020-07" db="EMBL/GenBank/DDBJ databases">
        <title>Comparative genomics of pyrophilous fungi reveals a link between fire events and developmental genes.</title>
        <authorList>
            <consortium name="DOE Joint Genome Institute"/>
            <person name="Steindorff A.S."/>
            <person name="Carver A."/>
            <person name="Calhoun S."/>
            <person name="Stillman K."/>
            <person name="Liu H."/>
            <person name="Lipzen A."/>
            <person name="Pangilinan J."/>
            <person name="Labutti K."/>
            <person name="Bruns T.D."/>
            <person name="Grigoriev I.V."/>
        </authorList>
    </citation>
    <scope>NUCLEOTIDE SEQUENCE [LARGE SCALE GENOMIC DNA]</scope>
    <source>
        <strain evidence="9 10">CBS 144469</strain>
    </source>
</reference>
<dbReference type="Proteomes" id="UP000521943">
    <property type="component" value="Unassembled WGS sequence"/>
</dbReference>
<name>A0A8H6M2A5_9AGAR</name>
<dbReference type="InterPro" id="IPR002467">
    <property type="entry name" value="Pept_M24A_MAP1"/>
</dbReference>
<accession>A0A8H6M2A5</accession>
<dbReference type="Gene3D" id="3.90.230.10">
    <property type="entry name" value="Creatinase/methionine aminopeptidase superfamily"/>
    <property type="match status" value="1"/>
</dbReference>
<dbReference type="PRINTS" id="PR00599">
    <property type="entry name" value="MAPEPTIDASE"/>
</dbReference>
<feature type="binding site" evidence="5">
    <location>
        <position position="199"/>
    </location>
    <ligand>
        <name>a divalent metal cation</name>
        <dbReference type="ChEBI" id="CHEBI:60240"/>
        <label>2</label>
        <note>catalytic</note>
    </ligand>
</feature>
<keyword evidence="3 5" id="KW-0479">Metal-binding</keyword>
<feature type="region of interest" description="Disordered" evidence="7">
    <location>
        <begin position="17"/>
        <end position="42"/>
    </location>
</feature>
<comment type="caution">
    <text evidence="9">The sequence shown here is derived from an EMBL/GenBank/DDBJ whole genome shotgun (WGS) entry which is preliminary data.</text>
</comment>
<proteinExistence type="inferred from homology"/>
<dbReference type="NCBIfam" id="TIGR00500">
    <property type="entry name" value="met_pdase_I"/>
    <property type="match status" value="1"/>
</dbReference>
<dbReference type="GO" id="GO:0046872">
    <property type="term" value="F:metal ion binding"/>
    <property type="evidence" value="ECO:0007669"/>
    <property type="project" value="UniProtKB-UniRule"/>
</dbReference>
<evidence type="ECO:0000256" key="3">
    <source>
        <dbReference type="ARBA" id="ARBA00022723"/>
    </source>
</evidence>
<keyword evidence="4 5" id="KW-0378">Hydrolase</keyword>
<organism evidence="9 10">
    <name type="scientific">Ephemerocybe angulata</name>
    <dbReference type="NCBI Taxonomy" id="980116"/>
    <lineage>
        <taxon>Eukaryota</taxon>
        <taxon>Fungi</taxon>
        <taxon>Dikarya</taxon>
        <taxon>Basidiomycota</taxon>
        <taxon>Agaricomycotina</taxon>
        <taxon>Agaricomycetes</taxon>
        <taxon>Agaricomycetidae</taxon>
        <taxon>Agaricales</taxon>
        <taxon>Agaricineae</taxon>
        <taxon>Psathyrellaceae</taxon>
        <taxon>Ephemerocybe</taxon>
    </lineage>
</organism>
<evidence type="ECO:0000313" key="9">
    <source>
        <dbReference type="EMBL" id="KAF6749012.1"/>
    </source>
</evidence>
<evidence type="ECO:0000259" key="8">
    <source>
        <dbReference type="Pfam" id="PF00557"/>
    </source>
</evidence>
<feature type="binding site" evidence="5">
    <location>
        <position position="326"/>
    </location>
    <ligand>
        <name>a divalent metal cation</name>
        <dbReference type="ChEBI" id="CHEBI:60240"/>
        <label>1</label>
    </ligand>
</feature>
<dbReference type="PANTHER" id="PTHR43330:SF8">
    <property type="entry name" value="METHIONINE AMINOPEPTIDASE 1D, MITOCHONDRIAL"/>
    <property type="match status" value="1"/>
</dbReference>
<feature type="domain" description="Peptidase M24" evidence="8">
    <location>
        <begin position="106"/>
        <end position="333"/>
    </location>
</feature>
<feature type="binding site" evidence="5">
    <location>
        <position position="188"/>
    </location>
    <ligand>
        <name>a divalent metal cation</name>
        <dbReference type="ChEBI" id="CHEBI:60240"/>
        <label>1</label>
    </ligand>
</feature>
<feature type="binding site" evidence="5">
    <location>
        <position position="326"/>
    </location>
    <ligand>
        <name>a divalent metal cation</name>
        <dbReference type="ChEBI" id="CHEBI:60240"/>
        <label>2</label>
        <note>catalytic</note>
    </ligand>
</feature>
<feature type="binding site" evidence="5">
    <location>
        <position position="171"/>
    </location>
    <ligand>
        <name>substrate</name>
    </ligand>
</feature>
<feature type="binding site" evidence="5">
    <location>
        <position position="199"/>
    </location>
    <ligand>
        <name>a divalent metal cation</name>
        <dbReference type="ChEBI" id="CHEBI:60240"/>
        <label>1</label>
    </ligand>
</feature>
<evidence type="ECO:0000256" key="2">
    <source>
        <dbReference type="ARBA" id="ARBA00022670"/>
    </source>
</evidence>
<evidence type="ECO:0000256" key="1">
    <source>
        <dbReference type="ARBA" id="ARBA00022438"/>
    </source>
</evidence>
<dbReference type="CDD" id="cd01086">
    <property type="entry name" value="MetAP1"/>
    <property type="match status" value="1"/>
</dbReference>
<evidence type="ECO:0000256" key="5">
    <source>
        <dbReference type="HAMAP-Rule" id="MF_03174"/>
    </source>
</evidence>
<feature type="binding site" evidence="5">
    <location>
        <position position="269"/>
    </location>
    <ligand>
        <name>substrate</name>
    </ligand>
</feature>
<dbReference type="EC" id="3.4.11.18" evidence="6"/>
<evidence type="ECO:0000313" key="10">
    <source>
        <dbReference type="Proteomes" id="UP000521943"/>
    </source>
</evidence>
<dbReference type="GO" id="GO:0004239">
    <property type="term" value="F:initiator methionyl aminopeptidase activity"/>
    <property type="evidence" value="ECO:0007669"/>
    <property type="project" value="UniProtKB-UniRule"/>
</dbReference>
<comment type="similarity">
    <text evidence="5">Belongs to the peptidase M24A family. Methionine aminopeptidase type 1 subfamily.</text>
</comment>
<comment type="function">
    <text evidence="6">Cotranslationally removes the N-terminal methionine from nascent proteins. The N-terminal methionine is often cleaved when the second residue in the primary sequence is small and uncharged (Met-Ala-, Cys, Gly, Pro, Ser, Thr, or Val).</text>
</comment>
<comment type="catalytic activity">
    <reaction evidence="5 6">
        <text>Release of N-terminal amino acids, preferentially methionine, from peptides and arylamides.</text>
        <dbReference type="EC" id="3.4.11.18"/>
    </reaction>
</comment>
<dbReference type="GO" id="GO:0070006">
    <property type="term" value="F:metalloaminopeptidase activity"/>
    <property type="evidence" value="ECO:0007669"/>
    <property type="project" value="UniProtKB-UniRule"/>
</dbReference>
<evidence type="ECO:0000256" key="4">
    <source>
        <dbReference type="ARBA" id="ARBA00022801"/>
    </source>
</evidence>
<gene>
    <name evidence="9" type="ORF">DFP72DRAFT_915357</name>
</gene>
<dbReference type="GO" id="GO:0006508">
    <property type="term" value="P:proteolysis"/>
    <property type="evidence" value="ECO:0007669"/>
    <property type="project" value="UniProtKB-KW"/>
</dbReference>
<protein>
    <recommendedName>
        <fullName evidence="6">Methionine aminopeptidase</fullName>
        <ecNumber evidence="6">3.4.11.18</ecNumber>
    </recommendedName>
</protein>
<keyword evidence="2 5" id="KW-0645">Protease</keyword>